<comment type="caution">
    <text evidence="1">The sequence shown here is derived from an EMBL/GenBank/DDBJ whole genome shotgun (WGS) entry which is preliminary data.</text>
</comment>
<organism evidence="1 2">
    <name type="scientific">Rhizoctonia solani</name>
    <dbReference type="NCBI Taxonomy" id="456999"/>
    <lineage>
        <taxon>Eukaryota</taxon>
        <taxon>Fungi</taxon>
        <taxon>Dikarya</taxon>
        <taxon>Basidiomycota</taxon>
        <taxon>Agaricomycotina</taxon>
        <taxon>Agaricomycetes</taxon>
        <taxon>Cantharellales</taxon>
        <taxon>Ceratobasidiaceae</taxon>
        <taxon>Rhizoctonia</taxon>
    </lineage>
</organism>
<dbReference type="Proteomes" id="UP000663850">
    <property type="component" value="Unassembled WGS sequence"/>
</dbReference>
<dbReference type="AlphaFoldDB" id="A0A8H3D0I9"/>
<gene>
    <name evidence="1" type="ORF">RDB_LOCUS103389</name>
</gene>
<evidence type="ECO:0000313" key="2">
    <source>
        <dbReference type="Proteomes" id="UP000663850"/>
    </source>
</evidence>
<dbReference type="EMBL" id="CAJMWZ010005552">
    <property type="protein sequence ID" value="CAE6507892.1"/>
    <property type="molecule type" value="Genomic_DNA"/>
</dbReference>
<name>A0A8H3D0I9_9AGAM</name>
<evidence type="ECO:0000313" key="1">
    <source>
        <dbReference type="EMBL" id="CAE6507892.1"/>
    </source>
</evidence>
<sequence>MPANNSKSTLSEELLLHAKTSKCLGVFAIPSNQIEPHPLQRPLTYSWVQELKTAFTQGIDHATYLAKAILKDSQYTQQVQQLAAEYAGSPYLPVMLSGAHVLVFDGQHWVAACQELEDKDQHWWVVKVYHNSLEQEYPAEFISLIHIANNPTPLLETSDSQWFKGMYQLCTLLENKVITLDSYKANWAQIGGPKESTHCGLNNLCVDYGLCTAIHEALSNCHVASHFFASGWRSLTTGCFYPIIIWLIAEMVKQVTLIDNGTVNCSSAPFLLHSQVTTFSHLAEGLKIKTHAWHELSGGFSNALERLKQGPVVHDFSTPLTKAGGDQWSFPSHAFLPTVMSSNIVTDQIDILYCITQHLIHIIAGPDVLSRYTSHTATREESDHPIGIINQVLGKRAFNKDGAIGTGALKVYHFKRRNIFIQFNYFHRYWFMLGQTSKSSNKDFLIFISIAQLMGHKSIIKS</sequence>
<proteinExistence type="predicted"/>
<accession>A0A8H3D0I9</accession>
<reference evidence="1" key="1">
    <citation type="submission" date="2021-01" db="EMBL/GenBank/DDBJ databases">
        <authorList>
            <person name="Kaushik A."/>
        </authorList>
    </citation>
    <scope>NUCLEOTIDE SEQUENCE</scope>
    <source>
        <strain evidence="1">Type strain: AG8-Rh-89/</strain>
    </source>
</reference>
<protein>
    <submittedName>
        <fullName evidence="1">Uncharacterized protein</fullName>
    </submittedName>
</protein>